<evidence type="ECO:0000256" key="2">
    <source>
        <dbReference type="NCBIfam" id="TIGR03664"/>
    </source>
</evidence>
<protein>
    <recommendedName>
        <fullName evidence="1 2">Futalosine hydrolase</fullName>
        <shortName evidence="1">FL hydrolase</shortName>
        <ecNumber evidence="1 2">3.2.2.26</ecNumber>
    </recommendedName>
    <alternativeName>
        <fullName evidence="1">Futalosine nucleosidase</fullName>
    </alternativeName>
    <alternativeName>
        <fullName evidence="1">Menaquinone biosynthetic enzyme MqnB</fullName>
    </alternativeName>
</protein>
<proteinExistence type="inferred from homology"/>
<dbReference type="Pfam" id="PF01048">
    <property type="entry name" value="PNP_UDP_1"/>
    <property type="match status" value="1"/>
</dbReference>
<dbReference type="GO" id="GO:0016798">
    <property type="term" value="F:hydrolase activity, acting on glycosyl bonds"/>
    <property type="evidence" value="ECO:0007669"/>
    <property type="project" value="UniProtKB-KW"/>
</dbReference>
<keyword evidence="1 4" id="KW-0378">Hydrolase</keyword>
<dbReference type="HAMAP" id="MF_00991">
    <property type="entry name" value="MqnB"/>
    <property type="match status" value="1"/>
</dbReference>
<comment type="similarity">
    <text evidence="1">Belongs to the PNP/UDP phosphorylase family. Futalosine hydrolase subfamily.</text>
</comment>
<evidence type="ECO:0000313" key="5">
    <source>
        <dbReference type="Proteomes" id="UP001596113"/>
    </source>
</evidence>
<reference evidence="5" key="1">
    <citation type="journal article" date="2019" name="Int. J. Syst. Evol. Microbiol.">
        <title>The Global Catalogue of Microorganisms (GCM) 10K type strain sequencing project: providing services to taxonomists for standard genome sequencing and annotation.</title>
        <authorList>
            <consortium name="The Broad Institute Genomics Platform"/>
            <consortium name="The Broad Institute Genome Sequencing Center for Infectious Disease"/>
            <person name="Wu L."/>
            <person name="Ma J."/>
        </authorList>
    </citation>
    <scope>NUCLEOTIDE SEQUENCE [LARGE SCALE GENOMIC DNA]</scope>
    <source>
        <strain evidence="5">CGMCC 1.18575</strain>
    </source>
</reference>
<keyword evidence="1" id="KW-0474">Menaquinone biosynthesis</keyword>
<comment type="catalytic activity">
    <reaction evidence="1">
        <text>futalosine + H2O = dehypoxanthine futalosine + hypoxanthine</text>
        <dbReference type="Rhea" id="RHEA:25904"/>
        <dbReference type="ChEBI" id="CHEBI:15377"/>
        <dbReference type="ChEBI" id="CHEBI:17368"/>
        <dbReference type="ChEBI" id="CHEBI:58863"/>
        <dbReference type="ChEBI" id="CHEBI:58864"/>
        <dbReference type="EC" id="3.2.2.26"/>
    </reaction>
</comment>
<name>A0ABW0I0K7_9BACL</name>
<dbReference type="RefSeq" id="WP_378139361.1">
    <property type="nucleotide sequence ID" value="NZ_JBHSMI010000067.1"/>
</dbReference>
<organism evidence="4 5">
    <name type="scientific">Cohnella soli</name>
    <dbReference type="NCBI Taxonomy" id="425005"/>
    <lineage>
        <taxon>Bacteria</taxon>
        <taxon>Bacillati</taxon>
        <taxon>Bacillota</taxon>
        <taxon>Bacilli</taxon>
        <taxon>Bacillales</taxon>
        <taxon>Paenibacillaceae</taxon>
        <taxon>Cohnella</taxon>
    </lineage>
</organism>
<dbReference type="PANTHER" id="PTHR46832:SF2">
    <property type="entry name" value="FUTALOSINE HYDROLASE"/>
    <property type="match status" value="1"/>
</dbReference>
<dbReference type="InterPro" id="IPR019963">
    <property type="entry name" value="FL_hydrolase_MqnB"/>
</dbReference>
<dbReference type="SUPFAM" id="SSF53167">
    <property type="entry name" value="Purine and uridine phosphorylases"/>
    <property type="match status" value="1"/>
</dbReference>
<gene>
    <name evidence="1" type="primary">mqnB</name>
    <name evidence="4" type="ORF">ACFPOF_30330</name>
</gene>
<dbReference type="NCBIfam" id="NF006087">
    <property type="entry name" value="PRK08236.1"/>
    <property type="match status" value="1"/>
</dbReference>
<evidence type="ECO:0000259" key="3">
    <source>
        <dbReference type="Pfam" id="PF01048"/>
    </source>
</evidence>
<dbReference type="Proteomes" id="UP001596113">
    <property type="component" value="Unassembled WGS sequence"/>
</dbReference>
<dbReference type="EC" id="3.2.2.26" evidence="1 2"/>
<sequence>MKGNLMDKFILILTAVEAEKDAVVRGLRGDERFEAHAAGVGPAAAAVTAAAALASNPGHYSLVVSAGIAGGFAGVAPVGSVVIASESIAADLGAETTDGFVPVDELGFGSNRLPVDGDVAARLTERLRDDNIPVAFGPVLTLSTVTGTAMTAAALAERYPGVAAEAMEGFGIAAAADRFGVPFLEIRAVSNAVGPRDRSAWRIGDALAALESACSTLTEVLK</sequence>
<keyword evidence="4" id="KW-0326">Glycosidase</keyword>
<dbReference type="InterPro" id="IPR000845">
    <property type="entry name" value="Nucleoside_phosphorylase_d"/>
</dbReference>
<evidence type="ECO:0000256" key="1">
    <source>
        <dbReference type="HAMAP-Rule" id="MF_00991"/>
    </source>
</evidence>
<comment type="pathway">
    <text evidence="1">Quinol/quinone metabolism; menaquinone biosynthesis.</text>
</comment>
<evidence type="ECO:0000313" key="4">
    <source>
        <dbReference type="EMBL" id="MFC5407046.1"/>
    </source>
</evidence>
<comment type="function">
    <text evidence="1">Catalyzes the hydrolysis of futalosine (FL) to dehypoxanthine futalosine (DHFL) and hypoxanthine, a step in the biosynthesis of menaquinone (MK, vitamin K2).</text>
</comment>
<dbReference type="PANTHER" id="PTHR46832">
    <property type="entry name" value="5'-METHYLTHIOADENOSINE/S-ADENOSYLHOMOCYSTEINE NUCLEOSIDASE"/>
    <property type="match status" value="1"/>
</dbReference>
<dbReference type="EMBL" id="JBHSMI010000067">
    <property type="protein sequence ID" value="MFC5407046.1"/>
    <property type="molecule type" value="Genomic_DNA"/>
</dbReference>
<dbReference type="Gene3D" id="3.40.50.1580">
    <property type="entry name" value="Nucleoside phosphorylase domain"/>
    <property type="match status" value="1"/>
</dbReference>
<dbReference type="CDD" id="cd17766">
    <property type="entry name" value="futalosine_nucleosidase_MqnB"/>
    <property type="match status" value="1"/>
</dbReference>
<dbReference type="NCBIfam" id="TIGR03664">
    <property type="entry name" value="fut_nucase"/>
    <property type="match status" value="1"/>
</dbReference>
<accession>A0ABW0I0K7</accession>
<keyword evidence="5" id="KW-1185">Reference proteome</keyword>
<feature type="domain" description="Nucleoside phosphorylase" evidence="3">
    <location>
        <begin position="38"/>
        <end position="218"/>
    </location>
</feature>
<dbReference type="InterPro" id="IPR035994">
    <property type="entry name" value="Nucleoside_phosphorylase_sf"/>
</dbReference>
<comment type="caution">
    <text evidence="4">The sequence shown here is derived from an EMBL/GenBank/DDBJ whole genome shotgun (WGS) entry which is preliminary data.</text>
</comment>